<evidence type="ECO:0000313" key="1">
    <source>
        <dbReference type="EMBL" id="QKH38440.1"/>
    </source>
</evidence>
<evidence type="ECO:0000313" key="2">
    <source>
        <dbReference type="Proteomes" id="UP000500970"/>
    </source>
</evidence>
<reference evidence="1 2" key="1">
    <citation type="submission" date="2020-05" db="EMBL/GenBank/DDBJ databases">
        <title>FDA dAtabase for Regulatory Grade micrObial Sequences (FDA-ARGOS): Supporting development and validation of Infectious Disease Dx tests.</title>
        <authorList>
            <person name="Sproer C."/>
            <person name="Gronow S."/>
            <person name="Severitt S."/>
            <person name="Schroder I."/>
            <person name="Tallon L."/>
            <person name="Sadzewicz L."/>
            <person name="Zhao X."/>
            <person name="Vavikolanu K."/>
            <person name="Mehta A."/>
            <person name="Aluvathingal J."/>
            <person name="Nadendla S."/>
            <person name="Myers T."/>
            <person name="Yan Y."/>
            <person name="Sichtig H."/>
        </authorList>
    </citation>
    <scope>NUCLEOTIDE SEQUENCE [LARGE SCALE GENOMIC DNA]</scope>
    <source>
        <strain evidence="1 2">FDAARGOS_790</strain>
    </source>
</reference>
<dbReference type="KEGG" id="apes:FOC84_27295"/>
<protein>
    <submittedName>
        <fullName evidence="1">Uncharacterized protein</fullName>
    </submittedName>
</protein>
<dbReference type="EMBL" id="CP053985">
    <property type="protein sequence ID" value="QKH38440.1"/>
    <property type="molecule type" value="Genomic_DNA"/>
</dbReference>
<accession>A0A7D4I2I3</accession>
<proteinExistence type="predicted"/>
<keyword evidence="2" id="KW-1185">Reference proteome</keyword>
<sequence>MTQTAGPLDDGALFRVAANLQSDIAVRADARASEALKASLHDTLARLPVKVILRG</sequence>
<name>A0A7D4I2I3_9BURK</name>
<dbReference type="RefSeq" id="WP_173147778.1">
    <property type="nucleotide sequence ID" value="NZ_CP053985.1"/>
</dbReference>
<dbReference type="Proteomes" id="UP000500970">
    <property type="component" value="Chromosome"/>
</dbReference>
<gene>
    <name evidence="1" type="ORF">FOC84_27295</name>
</gene>
<organism evidence="1 2">
    <name type="scientific">Achromobacter pestifer</name>
    <dbReference type="NCBI Taxonomy" id="1353889"/>
    <lineage>
        <taxon>Bacteria</taxon>
        <taxon>Pseudomonadati</taxon>
        <taxon>Pseudomonadota</taxon>
        <taxon>Betaproteobacteria</taxon>
        <taxon>Burkholderiales</taxon>
        <taxon>Alcaligenaceae</taxon>
        <taxon>Achromobacter</taxon>
    </lineage>
</organism>
<dbReference type="AlphaFoldDB" id="A0A7D4I2I3"/>